<proteinExistence type="predicted"/>
<reference evidence="3" key="1">
    <citation type="journal article" date="2021" name="Proc. Natl. Acad. Sci. U.S.A.">
        <title>A Catalog of Tens of Thousands of Viruses from Human Metagenomes Reveals Hidden Associations with Chronic Diseases.</title>
        <authorList>
            <person name="Tisza M.J."/>
            <person name="Buck C.B."/>
        </authorList>
    </citation>
    <scope>NUCLEOTIDE SEQUENCE</scope>
    <source>
        <strain evidence="3">Cth614</strain>
    </source>
</reference>
<sequence length="663" mass="72688">MSDVTTVNVLDPRLEPPPEPVYPIMQGPLQKQEYKLPASGLSDSMLTFNNMTIPMDGRIFLDTFEIEYVLEVKMAMAGDGKGKFPVPADGLWTFESFPLAKVTDQCRININGVACISRPAYTIPFLERYWDQEKLLRCYADHCPCLKPNSYNDMCSPYSLYSRGRLLDTAPNCVSGTQTDLTGARTIISPYFGRQATNPRNYATNFTPAVNNGTAATLTFLIREPIFCSPFSSRLDKNYGSPLYNISSIDFTFTLNDLRNMFSISKALPLSVFSVTIKSAQLCYDVLTVPNGSTLPDTIYRPFIQRTQYITDATWQTPAAGTLATTPQTITSGVYTLGTVPTAIWLAVAPTQSTYQTYKSNSTDGTFTQYRNKVFGNITHVNISLGNTTQILNTASIWDLYRTCKANGLQDDWFGFANTTSGRRFPDYYYKTSTDVVSGWLEIFNGDRVGSVLRLIPGVDILIPDNMLVPSSNAKQMNFQAEIQFVMDTDLNAGVTPDFKLSLWVIFEYSGVLSLSPGHGNLDMMPVTDLSSAIESAAALPTITPSEVIGEELPSGEAGTISGTGWWDNFKRGFRSFWEKLKRSKLLSTAVGAATDYLPAQAKVLKGPLVKLTEQIEGSGYMDDDGDDRVAYGSGAMGMGTMGAGARGLGVRGGAIASLNDFI</sequence>
<evidence type="ECO:0000259" key="1">
    <source>
        <dbReference type="Pfam" id="PF21915"/>
    </source>
</evidence>
<feature type="domain" description="Major capsid protein V20 C-terminal" evidence="2">
    <location>
        <begin position="324"/>
        <end position="486"/>
    </location>
</feature>
<evidence type="ECO:0000313" key="3">
    <source>
        <dbReference type="EMBL" id="DAD55538.1"/>
    </source>
</evidence>
<dbReference type="InterPro" id="IPR053889">
    <property type="entry name" value="Sputnik_MCP_N"/>
</dbReference>
<dbReference type="Pfam" id="PF22031">
    <property type="entry name" value="MCP_V20_C"/>
    <property type="match status" value="1"/>
</dbReference>
<name>A0A8D9PE51_9VIRU</name>
<organism evidence="3">
    <name type="scientific">Adintovirus sp</name>
    <dbReference type="NCBI Taxonomy" id="2835276"/>
    <lineage>
        <taxon>Viruses</taxon>
        <taxon>Varidnaviria</taxon>
        <taxon>Bamfordvirae</taxon>
        <taxon>Preplasmiviricota</taxon>
        <taxon>Polisuviricotina</taxon>
        <taxon>Polintoviricetes</taxon>
        <taxon>Orthopolintovirales</taxon>
        <taxon>Adintoviridae</taxon>
    </lineage>
</organism>
<accession>A0A8D9PE51</accession>
<protein>
    <submittedName>
        <fullName evidence="3">Penton capsid protein</fullName>
    </submittedName>
</protein>
<dbReference type="Pfam" id="PF21915">
    <property type="entry name" value="Sputnik_MCP_1st"/>
    <property type="match status" value="1"/>
</dbReference>
<feature type="domain" description="Major capsid protein V20 N-terminal" evidence="1">
    <location>
        <begin position="2"/>
        <end position="275"/>
    </location>
</feature>
<dbReference type="InterPro" id="IPR053887">
    <property type="entry name" value="MCP_V20_C"/>
</dbReference>
<evidence type="ECO:0000259" key="2">
    <source>
        <dbReference type="Pfam" id="PF22031"/>
    </source>
</evidence>
<dbReference type="EMBL" id="BK057806">
    <property type="protein sequence ID" value="DAD55538.1"/>
    <property type="molecule type" value="Genomic_DNA"/>
</dbReference>